<dbReference type="Proteomes" id="UP001476247">
    <property type="component" value="Unassembled WGS sequence"/>
</dbReference>
<comment type="caution">
    <text evidence="1">The sequence shown here is derived from an EMBL/GenBank/DDBJ whole genome shotgun (WGS) entry which is preliminary data.</text>
</comment>
<proteinExistence type="predicted"/>
<evidence type="ECO:0000313" key="2">
    <source>
        <dbReference type="Proteomes" id="UP001476247"/>
    </source>
</evidence>
<accession>A0ABP9Y6Y2</accession>
<evidence type="ECO:0000313" key="1">
    <source>
        <dbReference type="EMBL" id="GAA5802729.1"/>
    </source>
</evidence>
<keyword evidence="2" id="KW-1185">Reference proteome</keyword>
<reference evidence="1 2" key="1">
    <citation type="submission" date="2024-04" db="EMBL/GenBank/DDBJ databases">
        <title>genome sequences of Mucor flavus KT1a and Helicostylum pulchrum KT1b strains isolation_sourced from the surface of a dry-aged beef.</title>
        <authorList>
            <person name="Toyotome T."/>
            <person name="Hosono M."/>
            <person name="Torimaru M."/>
            <person name="Fukuda K."/>
            <person name="Mikami N."/>
        </authorList>
    </citation>
    <scope>NUCLEOTIDE SEQUENCE [LARGE SCALE GENOMIC DNA]</scope>
    <source>
        <strain evidence="1 2">KT1b</strain>
    </source>
</reference>
<sequence length="163" mass="18948">MTAISMVPNNNNNNGSCLISSRKRKRRAELHVRFCTQPEVIVYTYSQSDYDRSGLFPDAKKEDQQKQQFIFRLSINFVQNQPEIIQQPPLFKKKSKFNNNNNNSQRPKLSIDTSNLHGPLYFTNMTTNHQKKQEIIIDEDETNAIDLVTKENTRRNSLPLVSC</sequence>
<organism evidence="1 2">
    <name type="scientific">Helicostylum pulchrum</name>
    <dbReference type="NCBI Taxonomy" id="562976"/>
    <lineage>
        <taxon>Eukaryota</taxon>
        <taxon>Fungi</taxon>
        <taxon>Fungi incertae sedis</taxon>
        <taxon>Mucoromycota</taxon>
        <taxon>Mucoromycotina</taxon>
        <taxon>Mucoromycetes</taxon>
        <taxon>Mucorales</taxon>
        <taxon>Mucorineae</taxon>
        <taxon>Mucoraceae</taxon>
        <taxon>Helicostylum</taxon>
    </lineage>
</organism>
<dbReference type="EMBL" id="BAABUJ010000024">
    <property type="protein sequence ID" value="GAA5802729.1"/>
    <property type="molecule type" value="Genomic_DNA"/>
</dbReference>
<gene>
    <name evidence="1" type="ORF">HPULCUR_008203</name>
</gene>
<name>A0ABP9Y6Y2_9FUNG</name>
<protein>
    <submittedName>
        <fullName evidence="1">Uncharacterized protein</fullName>
    </submittedName>
</protein>